<dbReference type="Proteomes" id="UP000813444">
    <property type="component" value="Unassembled WGS sequence"/>
</dbReference>
<name>A0A8K0SE35_9HYPO</name>
<dbReference type="GO" id="GO:0000139">
    <property type="term" value="C:Golgi membrane"/>
    <property type="evidence" value="ECO:0007669"/>
    <property type="project" value="InterPro"/>
</dbReference>
<keyword evidence="1" id="KW-1133">Transmembrane helix</keyword>
<feature type="transmembrane region" description="Helical" evidence="1">
    <location>
        <begin position="272"/>
        <end position="291"/>
    </location>
</feature>
<evidence type="ECO:0000256" key="2">
    <source>
        <dbReference type="SAM" id="SignalP"/>
    </source>
</evidence>
<dbReference type="OrthoDB" id="2016523at2759"/>
<feature type="chain" id="PRO_5035448883" description="Integral membrane protein" evidence="2">
    <location>
        <begin position="29"/>
        <end position="415"/>
    </location>
</feature>
<keyword evidence="1" id="KW-0812">Transmembrane</keyword>
<dbReference type="AlphaFoldDB" id="A0A8K0SE35"/>
<accession>A0A8K0SE35</accession>
<evidence type="ECO:0000313" key="4">
    <source>
        <dbReference type="Proteomes" id="UP000813444"/>
    </source>
</evidence>
<comment type="caution">
    <text evidence="3">The sequence shown here is derived from an EMBL/GenBank/DDBJ whole genome shotgun (WGS) entry which is preliminary data.</text>
</comment>
<keyword evidence="2" id="KW-0732">Signal</keyword>
<protein>
    <recommendedName>
        <fullName evidence="5">Integral membrane protein</fullName>
    </recommendedName>
</protein>
<keyword evidence="4" id="KW-1185">Reference proteome</keyword>
<evidence type="ECO:0000313" key="3">
    <source>
        <dbReference type="EMBL" id="KAH7304023.1"/>
    </source>
</evidence>
<dbReference type="EMBL" id="JAGPNK010000026">
    <property type="protein sequence ID" value="KAH7304023.1"/>
    <property type="molecule type" value="Genomic_DNA"/>
</dbReference>
<feature type="transmembrane region" description="Helical" evidence="1">
    <location>
        <begin position="239"/>
        <end position="260"/>
    </location>
</feature>
<gene>
    <name evidence="3" type="ORF">B0I35DRAFT_445729</name>
</gene>
<evidence type="ECO:0000256" key="1">
    <source>
        <dbReference type="SAM" id="Phobius"/>
    </source>
</evidence>
<keyword evidence="1" id="KW-0472">Membrane</keyword>
<feature type="signal peptide" evidence="2">
    <location>
        <begin position="1"/>
        <end position="28"/>
    </location>
</feature>
<proteinExistence type="predicted"/>
<reference evidence="3" key="1">
    <citation type="journal article" date="2021" name="Nat. Commun.">
        <title>Genetic determinants of endophytism in the Arabidopsis root mycobiome.</title>
        <authorList>
            <person name="Mesny F."/>
            <person name="Miyauchi S."/>
            <person name="Thiergart T."/>
            <person name="Pickel B."/>
            <person name="Atanasova L."/>
            <person name="Karlsson M."/>
            <person name="Huettel B."/>
            <person name="Barry K.W."/>
            <person name="Haridas S."/>
            <person name="Chen C."/>
            <person name="Bauer D."/>
            <person name="Andreopoulos W."/>
            <person name="Pangilinan J."/>
            <person name="LaButti K."/>
            <person name="Riley R."/>
            <person name="Lipzen A."/>
            <person name="Clum A."/>
            <person name="Drula E."/>
            <person name="Henrissat B."/>
            <person name="Kohler A."/>
            <person name="Grigoriev I.V."/>
            <person name="Martin F.M."/>
            <person name="Hacquard S."/>
        </authorList>
    </citation>
    <scope>NUCLEOTIDE SEQUENCE</scope>
    <source>
        <strain evidence="3">MPI-CAGE-CH-0235</strain>
    </source>
</reference>
<dbReference type="PANTHER" id="PTHR31410:SF1">
    <property type="entry name" value="POST-GPI ATTACHMENT TO PROTEINS FACTOR 4"/>
    <property type="match status" value="1"/>
</dbReference>
<dbReference type="PANTHER" id="PTHR31410">
    <property type="entry name" value="TRANSMEMBRANE PROTEIN 246"/>
    <property type="match status" value="1"/>
</dbReference>
<dbReference type="GO" id="GO:0006506">
    <property type="term" value="P:GPI anchor biosynthetic process"/>
    <property type="evidence" value="ECO:0007669"/>
    <property type="project" value="InterPro"/>
</dbReference>
<evidence type="ECO:0008006" key="5">
    <source>
        <dbReference type="Google" id="ProtNLM"/>
    </source>
</evidence>
<sequence length="415" mass="46666">MQSSLKIVLAFLVLYFFLGLSLKSTCSGDPTSLFFDAQRAHTPIYSEKRIQQAVQFADNTEPPSGNQTSPPQMCVGIASIRREGISYLKSTLGSLLHGLSGEERNSLHTVVLLAHLDQTEHPDYGQQWLGSLADGLPSYSDSPERQALAEAMGTQGHSIKAKFDYSLVMEECYNTGAQYILMIEDDVVFMDGWLHRTMEALDTARIKTLSRRDNSKFLYLRLFYYEGLLGWNAESWPKYVAWSLTAMMSVLGFMLLLRWAVPQTRLYLGRPVLALVTFIFVPLLILLYFAAGANCMLCQPSGVHLMPEYACCGQGLVFPRVAVGDELLPRFQSERWNQLPTDSFIEWHAETTGGLRWALTPVVMQHIGGKSSHGVARDAYGIMTPTHIWNVGFEQNDVSSLANEHREMDREDIKF</sequence>
<dbReference type="GO" id="GO:0016757">
    <property type="term" value="F:glycosyltransferase activity"/>
    <property type="evidence" value="ECO:0007669"/>
    <property type="project" value="InterPro"/>
</dbReference>
<dbReference type="InterPro" id="IPR029675">
    <property type="entry name" value="PGAP4"/>
</dbReference>
<organism evidence="3 4">
    <name type="scientific">Stachybotrys elegans</name>
    <dbReference type="NCBI Taxonomy" id="80388"/>
    <lineage>
        <taxon>Eukaryota</taxon>
        <taxon>Fungi</taxon>
        <taxon>Dikarya</taxon>
        <taxon>Ascomycota</taxon>
        <taxon>Pezizomycotina</taxon>
        <taxon>Sordariomycetes</taxon>
        <taxon>Hypocreomycetidae</taxon>
        <taxon>Hypocreales</taxon>
        <taxon>Stachybotryaceae</taxon>
        <taxon>Stachybotrys</taxon>
    </lineage>
</organism>
<dbReference type="CDD" id="cd22189">
    <property type="entry name" value="PGAP4-like_fungal"/>
    <property type="match status" value="1"/>
</dbReference>